<dbReference type="Proteomes" id="UP001168380">
    <property type="component" value="Unassembled WGS sequence"/>
</dbReference>
<dbReference type="InterPro" id="IPR001173">
    <property type="entry name" value="Glyco_trans_2-like"/>
</dbReference>
<reference evidence="2" key="1">
    <citation type="submission" date="2023-07" db="EMBL/GenBank/DDBJ databases">
        <title>Gilvimarinus algae sp. nov., isolated from the surface of Kelp.</title>
        <authorList>
            <person name="Sun Y.Y."/>
            <person name="Gong Y."/>
            <person name="Du Z.J."/>
        </authorList>
    </citation>
    <scope>NUCLEOTIDE SEQUENCE</scope>
    <source>
        <strain evidence="2">SDUM040014</strain>
    </source>
</reference>
<dbReference type="EC" id="2.4.-.-" evidence="2"/>
<dbReference type="Pfam" id="PF00535">
    <property type="entry name" value="Glycos_transf_2"/>
    <property type="match status" value="1"/>
</dbReference>
<dbReference type="PANTHER" id="PTHR22916:SF3">
    <property type="entry name" value="UDP-GLCNAC:BETAGAL BETA-1,3-N-ACETYLGLUCOSAMINYLTRANSFERASE-LIKE PROTEIN 1"/>
    <property type="match status" value="1"/>
</dbReference>
<sequence>MSDSPTVSVIIAAYNRPRVMSIAIKSVLNSDFQDFELIIVGDGCNQETEDAVRAFTDSRIVFYNLPENTGHQSAPHNKGVEMARGEFILFLNQDDLYFPDHISNRVAFMRETRADISWSPILLLQRTAANHGPVNAHRDRIVVDGAVHNNTFDPNVFVISSCWAMRREVCVDVGPWLPIKQTRLSPSQEWMFRAWKQGRDIRYHREASVLCIHSGVRPYSYIHNGSIEHERAWEWVSAGPQARVRVLNAALVEMAGREYHWRDSLTRVQKPFSSFVRRMAKRLGKHPDTFQRMLAGLGKGAWVNGHTKLTRGTPPVLKPGEPVPFTASAAEKHVGLGWHAFESAGAWSELETAELFFSTEQDAQTLVLSGYPFRGDDTVVFTLDSDSVHEVRFSGKAQDVTMLIPQKGQHLLTISTVHPTSPAALGQSDDTRMLSFWLSSFKIENTPVPAKSG</sequence>
<feature type="domain" description="Glycosyltransferase 2-like" evidence="1">
    <location>
        <begin position="8"/>
        <end position="170"/>
    </location>
</feature>
<comment type="caution">
    <text evidence="2">The sequence shown here is derived from an EMBL/GenBank/DDBJ whole genome shotgun (WGS) entry which is preliminary data.</text>
</comment>
<dbReference type="Gene3D" id="3.90.550.10">
    <property type="entry name" value="Spore Coat Polysaccharide Biosynthesis Protein SpsA, Chain A"/>
    <property type="match status" value="1"/>
</dbReference>
<protein>
    <submittedName>
        <fullName evidence="2">Glycosyltransferase family 2 protein</fullName>
        <ecNumber evidence="2">2.4.-.-</ecNumber>
    </submittedName>
</protein>
<evidence type="ECO:0000313" key="3">
    <source>
        <dbReference type="Proteomes" id="UP001168380"/>
    </source>
</evidence>
<accession>A0ABT8TH35</accession>
<dbReference type="InterPro" id="IPR029044">
    <property type="entry name" value="Nucleotide-diphossugar_trans"/>
</dbReference>
<organism evidence="2 3">
    <name type="scientific">Gilvimarinus algae</name>
    <dbReference type="NCBI Taxonomy" id="3058037"/>
    <lineage>
        <taxon>Bacteria</taxon>
        <taxon>Pseudomonadati</taxon>
        <taxon>Pseudomonadota</taxon>
        <taxon>Gammaproteobacteria</taxon>
        <taxon>Cellvibrionales</taxon>
        <taxon>Cellvibrionaceae</taxon>
        <taxon>Gilvimarinus</taxon>
    </lineage>
</organism>
<dbReference type="CDD" id="cd00761">
    <property type="entry name" value="Glyco_tranf_GTA_type"/>
    <property type="match status" value="1"/>
</dbReference>
<dbReference type="RefSeq" id="WP_302711727.1">
    <property type="nucleotide sequence ID" value="NZ_JAULRT010000035.1"/>
</dbReference>
<keyword evidence="3" id="KW-1185">Reference proteome</keyword>
<proteinExistence type="predicted"/>
<evidence type="ECO:0000259" key="1">
    <source>
        <dbReference type="Pfam" id="PF00535"/>
    </source>
</evidence>
<name>A0ABT8TH35_9GAMM</name>
<dbReference type="EMBL" id="JAULRT010000035">
    <property type="protein sequence ID" value="MDO3381597.1"/>
    <property type="molecule type" value="Genomic_DNA"/>
</dbReference>
<dbReference type="GO" id="GO:0016757">
    <property type="term" value="F:glycosyltransferase activity"/>
    <property type="evidence" value="ECO:0007669"/>
    <property type="project" value="UniProtKB-KW"/>
</dbReference>
<dbReference type="PANTHER" id="PTHR22916">
    <property type="entry name" value="GLYCOSYLTRANSFERASE"/>
    <property type="match status" value="1"/>
</dbReference>
<keyword evidence="2" id="KW-0808">Transferase</keyword>
<keyword evidence="2" id="KW-0328">Glycosyltransferase</keyword>
<evidence type="ECO:0000313" key="2">
    <source>
        <dbReference type="EMBL" id="MDO3381597.1"/>
    </source>
</evidence>
<gene>
    <name evidence="2" type="ORF">QWI16_05380</name>
</gene>
<dbReference type="SUPFAM" id="SSF53448">
    <property type="entry name" value="Nucleotide-diphospho-sugar transferases"/>
    <property type="match status" value="1"/>
</dbReference>